<dbReference type="Gene3D" id="3.30.565.10">
    <property type="entry name" value="Histidine kinase-like ATPase, C-terminal domain"/>
    <property type="match status" value="1"/>
</dbReference>
<dbReference type="InterPro" id="IPR001789">
    <property type="entry name" value="Sig_transdc_resp-reg_receiver"/>
</dbReference>
<sequence length="499" mass="57693">MSLEQLLQRILLVDDSPDDRLLAIRELNREFPDIEIQEAVSLAEFYQALETDDFDLVITDYELNWTTGLDILRAVKVYDPDLPIIMFTNSGTQEIAVEAMKSGLDDYVLKSPKQFIRLSQAVRTVWENTQTRRQAAQLQLRLQFLLNELNVGVFRSTLEGELLEVSEGFLHLLGLSSFEEAQSFFQEQLRFQKIEGSQQEQWKWQRELICPNQQKIWVQISETLVIQNGKMVIDGLIDDITEQKRTAAELLELNQTLEQRVKERTVRLENINKELETFAFSVSHDLRSPIRQIDGFVNLLKQQLTSIKTDETVLHYLDMITKLTERSGRMIDDLLLFSRTGRAEMQYTTVNMEQLVQSIKLQIELRCEPRKIIWQIDSLPAVTGDRNLFQQVWQNLLENAVKYSSKKEQTEIHVGSISGEKKITYFVKDNGIGFEMNSVNRLFGIFQRLENAQQFDGSGIGLANVRRIIHRHGGQVWAEGNPGEGATFYFSLPREQPET</sequence>
<evidence type="ECO:0000256" key="2">
    <source>
        <dbReference type="ARBA" id="ARBA00012438"/>
    </source>
</evidence>
<dbReference type="AlphaFoldDB" id="A0A0F5YFQ0"/>
<evidence type="ECO:0000256" key="6">
    <source>
        <dbReference type="ARBA" id="ARBA00023012"/>
    </source>
</evidence>
<dbReference type="SMART" id="SM00388">
    <property type="entry name" value="HisKA"/>
    <property type="match status" value="1"/>
</dbReference>
<dbReference type="GO" id="GO:0030295">
    <property type="term" value="F:protein kinase activator activity"/>
    <property type="evidence" value="ECO:0007669"/>
    <property type="project" value="TreeGrafter"/>
</dbReference>
<dbReference type="Pfam" id="PF02518">
    <property type="entry name" value="HATPase_c"/>
    <property type="match status" value="1"/>
</dbReference>
<dbReference type="InterPro" id="IPR011006">
    <property type="entry name" value="CheY-like_superfamily"/>
</dbReference>
<name>A0A0F5YFQ0_9CYAN</name>
<gene>
    <name evidence="11" type="ORF">WN50_12990</name>
</gene>
<dbReference type="SMART" id="SM00387">
    <property type="entry name" value="HATPase_c"/>
    <property type="match status" value="1"/>
</dbReference>
<dbReference type="CDD" id="cd00156">
    <property type="entry name" value="REC"/>
    <property type="match status" value="1"/>
</dbReference>
<evidence type="ECO:0000259" key="10">
    <source>
        <dbReference type="PROSITE" id="PS50110"/>
    </source>
</evidence>
<evidence type="ECO:0000256" key="8">
    <source>
        <dbReference type="SAM" id="Coils"/>
    </source>
</evidence>
<dbReference type="GO" id="GO:0000155">
    <property type="term" value="F:phosphorelay sensor kinase activity"/>
    <property type="evidence" value="ECO:0007669"/>
    <property type="project" value="InterPro"/>
</dbReference>
<dbReference type="PATRIC" id="fig|1637645.4.peg.585"/>
<feature type="coiled-coil region" evidence="8">
    <location>
        <begin position="240"/>
        <end position="274"/>
    </location>
</feature>
<evidence type="ECO:0000256" key="5">
    <source>
        <dbReference type="ARBA" id="ARBA00022777"/>
    </source>
</evidence>
<evidence type="ECO:0000256" key="7">
    <source>
        <dbReference type="PROSITE-ProRule" id="PRU00169"/>
    </source>
</evidence>
<dbReference type="Gene3D" id="3.30.450.20">
    <property type="entry name" value="PAS domain"/>
    <property type="match status" value="1"/>
</dbReference>
<dbReference type="GO" id="GO:0000156">
    <property type="term" value="F:phosphorelay response regulator activity"/>
    <property type="evidence" value="ECO:0007669"/>
    <property type="project" value="TreeGrafter"/>
</dbReference>
<keyword evidence="4" id="KW-0808">Transferase</keyword>
<dbReference type="Gene3D" id="3.40.50.2300">
    <property type="match status" value="1"/>
</dbReference>
<dbReference type="Pfam" id="PF00072">
    <property type="entry name" value="Response_reg"/>
    <property type="match status" value="1"/>
</dbReference>
<dbReference type="InterPro" id="IPR003661">
    <property type="entry name" value="HisK_dim/P_dom"/>
</dbReference>
<keyword evidence="5" id="KW-0418">Kinase</keyword>
<dbReference type="InterPro" id="IPR003594">
    <property type="entry name" value="HATPase_dom"/>
</dbReference>
<evidence type="ECO:0000259" key="9">
    <source>
        <dbReference type="PROSITE" id="PS50109"/>
    </source>
</evidence>
<keyword evidence="3 7" id="KW-0597">Phosphoprotein</keyword>
<feature type="domain" description="Response regulatory" evidence="10">
    <location>
        <begin position="9"/>
        <end position="125"/>
    </location>
</feature>
<dbReference type="Pfam" id="PF00512">
    <property type="entry name" value="HisKA"/>
    <property type="match status" value="1"/>
</dbReference>
<dbReference type="PANTHER" id="PTHR42878">
    <property type="entry name" value="TWO-COMPONENT HISTIDINE KINASE"/>
    <property type="match status" value="1"/>
</dbReference>
<keyword evidence="6" id="KW-0902">Two-component regulatory system</keyword>
<evidence type="ECO:0000313" key="11">
    <source>
        <dbReference type="EMBL" id="KKD37701.1"/>
    </source>
</evidence>
<dbReference type="FunFam" id="3.30.565.10:FF:000006">
    <property type="entry name" value="Sensor histidine kinase WalK"/>
    <property type="match status" value="1"/>
</dbReference>
<dbReference type="SMART" id="SM00448">
    <property type="entry name" value="REC"/>
    <property type="match status" value="1"/>
</dbReference>
<accession>A0A0F5YFQ0</accession>
<evidence type="ECO:0000313" key="12">
    <source>
        <dbReference type="Proteomes" id="UP000033607"/>
    </source>
</evidence>
<comment type="catalytic activity">
    <reaction evidence="1">
        <text>ATP + protein L-histidine = ADP + protein N-phospho-L-histidine.</text>
        <dbReference type="EC" id="2.7.13.3"/>
    </reaction>
</comment>
<dbReference type="PROSITE" id="PS50109">
    <property type="entry name" value="HIS_KIN"/>
    <property type="match status" value="1"/>
</dbReference>
<dbReference type="Gene3D" id="1.10.287.130">
    <property type="match status" value="1"/>
</dbReference>
<dbReference type="PROSITE" id="PS50110">
    <property type="entry name" value="RESPONSE_REGULATORY"/>
    <property type="match status" value="1"/>
</dbReference>
<dbReference type="SUPFAM" id="SSF55874">
    <property type="entry name" value="ATPase domain of HSP90 chaperone/DNA topoisomerase II/histidine kinase"/>
    <property type="match status" value="1"/>
</dbReference>
<dbReference type="SUPFAM" id="SSF47384">
    <property type="entry name" value="Homodimeric domain of signal transducing histidine kinase"/>
    <property type="match status" value="1"/>
</dbReference>
<dbReference type="InterPro" id="IPR036890">
    <property type="entry name" value="HATPase_C_sf"/>
</dbReference>
<protein>
    <recommendedName>
        <fullName evidence="2">histidine kinase</fullName>
        <ecNumber evidence="2">2.7.13.3</ecNumber>
    </recommendedName>
</protein>
<dbReference type="EC" id="2.7.13.3" evidence="2"/>
<dbReference type="SUPFAM" id="SSF52172">
    <property type="entry name" value="CheY-like"/>
    <property type="match status" value="1"/>
</dbReference>
<dbReference type="CDD" id="cd00082">
    <property type="entry name" value="HisKA"/>
    <property type="match status" value="1"/>
</dbReference>
<dbReference type="PANTHER" id="PTHR42878:SF15">
    <property type="entry name" value="BACTERIOPHYTOCHROME"/>
    <property type="match status" value="1"/>
</dbReference>
<dbReference type="InterPro" id="IPR050351">
    <property type="entry name" value="BphY/WalK/GraS-like"/>
</dbReference>
<dbReference type="InterPro" id="IPR035965">
    <property type="entry name" value="PAS-like_dom_sf"/>
</dbReference>
<dbReference type="PRINTS" id="PR00344">
    <property type="entry name" value="BCTRLSENSOR"/>
</dbReference>
<dbReference type="Proteomes" id="UP000033607">
    <property type="component" value="Unassembled WGS sequence"/>
</dbReference>
<dbReference type="OrthoDB" id="9778628at2"/>
<comment type="caution">
    <text evidence="11">The sequence shown here is derived from an EMBL/GenBank/DDBJ whole genome shotgun (WGS) entry which is preliminary data.</text>
</comment>
<keyword evidence="8" id="KW-0175">Coiled coil</keyword>
<evidence type="ECO:0000256" key="1">
    <source>
        <dbReference type="ARBA" id="ARBA00000085"/>
    </source>
</evidence>
<dbReference type="EMBL" id="LATL02000033">
    <property type="protein sequence ID" value="KKD37701.1"/>
    <property type="molecule type" value="Genomic_DNA"/>
</dbReference>
<proteinExistence type="predicted"/>
<dbReference type="GO" id="GO:0007234">
    <property type="term" value="P:osmosensory signaling via phosphorelay pathway"/>
    <property type="evidence" value="ECO:0007669"/>
    <property type="project" value="TreeGrafter"/>
</dbReference>
<evidence type="ECO:0000256" key="3">
    <source>
        <dbReference type="ARBA" id="ARBA00022553"/>
    </source>
</evidence>
<organism evidence="11 12">
    <name type="scientific">Limnoraphis robusta CS-951</name>
    <dbReference type="NCBI Taxonomy" id="1637645"/>
    <lineage>
        <taxon>Bacteria</taxon>
        <taxon>Bacillati</taxon>
        <taxon>Cyanobacteriota</taxon>
        <taxon>Cyanophyceae</taxon>
        <taxon>Oscillatoriophycideae</taxon>
        <taxon>Oscillatoriales</taxon>
        <taxon>Sirenicapillariaceae</taxon>
        <taxon>Limnoraphis</taxon>
    </lineage>
</organism>
<feature type="domain" description="Histidine kinase" evidence="9">
    <location>
        <begin position="281"/>
        <end position="496"/>
    </location>
</feature>
<dbReference type="SUPFAM" id="SSF55785">
    <property type="entry name" value="PYP-like sensor domain (PAS domain)"/>
    <property type="match status" value="1"/>
</dbReference>
<feature type="modified residue" description="4-aspartylphosphate" evidence="7">
    <location>
        <position position="60"/>
    </location>
</feature>
<evidence type="ECO:0000256" key="4">
    <source>
        <dbReference type="ARBA" id="ARBA00022679"/>
    </source>
</evidence>
<reference evidence="11 12" key="1">
    <citation type="submission" date="2015-06" db="EMBL/GenBank/DDBJ databases">
        <title>Draft genome assembly of filamentous brackish cyanobacterium Limnoraphis robusta strain CS-951.</title>
        <authorList>
            <person name="Willis A."/>
            <person name="Parks M."/>
            <person name="Burford M.A."/>
        </authorList>
    </citation>
    <scope>NUCLEOTIDE SEQUENCE [LARGE SCALE GENOMIC DNA]</scope>
    <source>
        <strain evidence="11 12">CS-951</strain>
    </source>
</reference>
<dbReference type="InterPro" id="IPR004358">
    <property type="entry name" value="Sig_transdc_His_kin-like_C"/>
</dbReference>
<dbReference type="InterPro" id="IPR036097">
    <property type="entry name" value="HisK_dim/P_sf"/>
</dbReference>
<dbReference type="InterPro" id="IPR005467">
    <property type="entry name" value="His_kinase_dom"/>
</dbReference>